<dbReference type="InterPro" id="IPR020667">
    <property type="entry name" value="DNA_mismatch_repair_MutL"/>
</dbReference>
<evidence type="ECO:0000256" key="5">
    <source>
        <dbReference type="SAM" id="MobiDB-lite"/>
    </source>
</evidence>
<dbReference type="GO" id="GO:0032300">
    <property type="term" value="C:mismatch repair complex"/>
    <property type="evidence" value="ECO:0007669"/>
    <property type="project" value="InterPro"/>
</dbReference>
<dbReference type="EMBL" id="VUMN01000013">
    <property type="protein sequence ID" value="MSS58598.1"/>
    <property type="molecule type" value="Genomic_DNA"/>
</dbReference>
<proteinExistence type="inferred from homology"/>
<evidence type="ECO:0000256" key="1">
    <source>
        <dbReference type="ARBA" id="ARBA00006082"/>
    </source>
</evidence>
<dbReference type="AlphaFoldDB" id="A0A7X2NT12"/>
<dbReference type="RefSeq" id="WP_154504420.1">
    <property type="nucleotide sequence ID" value="NZ_VUMN01000013.1"/>
</dbReference>
<dbReference type="SMART" id="SM00853">
    <property type="entry name" value="MutL_C"/>
    <property type="match status" value="1"/>
</dbReference>
<keyword evidence="3 4" id="KW-0234">DNA repair</keyword>
<feature type="compositionally biased region" description="Basic and acidic residues" evidence="5">
    <location>
        <begin position="373"/>
        <end position="402"/>
    </location>
</feature>
<evidence type="ECO:0000256" key="2">
    <source>
        <dbReference type="ARBA" id="ARBA00022763"/>
    </source>
</evidence>
<dbReference type="NCBIfam" id="TIGR00585">
    <property type="entry name" value="mutl"/>
    <property type="match status" value="1"/>
</dbReference>
<dbReference type="Pfam" id="PF01119">
    <property type="entry name" value="DNA_mis_repair"/>
    <property type="match status" value="1"/>
</dbReference>
<dbReference type="Gene3D" id="3.30.565.10">
    <property type="entry name" value="Histidine kinase-like ATPase, C-terminal domain"/>
    <property type="match status" value="1"/>
</dbReference>
<dbReference type="HAMAP" id="MF_00149">
    <property type="entry name" value="DNA_mis_repair"/>
    <property type="match status" value="1"/>
</dbReference>
<dbReference type="PANTHER" id="PTHR10073">
    <property type="entry name" value="DNA MISMATCH REPAIR PROTEIN MLH, PMS, MUTL"/>
    <property type="match status" value="1"/>
</dbReference>
<dbReference type="SUPFAM" id="SSF118116">
    <property type="entry name" value="DNA mismatch repair protein MutL"/>
    <property type="match status" value="1"/>
</dbReference>
<evidence type="ECO:0000259" key="7">
    <source>
        <dbReference type="SMART" id="SM01340"/>
    </source>
</evidence>
<feature type="compositionally biased region" description="Low complexity" evidence="5">
    <location>
        <begin position="356"/>
        <end position="371"/>
    </location>
</feature>
<dbReference type="PANTHER" id="PTHR10073:SF12">
    <property type="entry name" value="DNA MISMATCH REPAIR PROTEIN MLH1"/>
    <property type="match status" value="1"/>
</dbReference>
<name>A0A7X2NT12_9FIRM</name>
<keyword evidence="9" id="KW-1185">Reference proteome</keyword>
<evidence type="ECO:0000256" key="3">
    <source>
        <dbReference type="ARBA" id="ARBA00023204"/>
    </source>
</evidence>
<dbReference type="GO" id="GO:0030983">
    <property type="term" value="F:mismatched DNA binding"/>
    <property type="evidence" value="ECO:0007669"/>
    <property type="project" value="InterPro"/>
</dbReference>
<evidence type="ECO:0000313" key="9">
    <source>
        <dbReference type="Proteomes" id="UP000461880"/>
    </source>
</evidence>
<protein>
    <recommendedName>
        <fullName evidence="4">DNA mismatch repair protein MutL</fullName>
    </recommendedName>
</protein>
<dbReference type="FunFam" id="3.30.565.10:FF:000003">
    <property type="entry name" value="DNA mismatch repair endonuclease MutL"/>
    <property type="match status" value="1"/>
</dbReference>
<dbReference type="GO" id="GO:0140664">
    <property type="term" value="F:ATP-dependent DNA damage sensor activity"/>
    <property type="evidence" value="ECO:0007669"/>
    <property type="project" value="InterPro"/>
</dbReference>
<evidence type="ECO:0000259" key="6">
    <source>
        <dbReference type="SMART" id="SM00853"/>
    </source>
</evidence>
<dbReference type="InterPro" id="IPR002099">
    <property type="entry name" value="MutL/Mlh/PMS"/>
</dbReference>
<dbReference type="Pfam" id="PF08676">
    <property type="entry name" value="MutL_C"/>
    <property type="match status" value="1"/>
</dbReference>
<accession>A0A7X2NT12</accession>
<organism evidence="8 9">
    <name type="scientific">Stecheria intestinalis</name>
    <dbReference type="NCBI Taxonomy" id="2606630"/>
    <lineage>
        <taxon>Bacteria</taxon>
        <taxon>Bacillati</taxon>
        <taxon>Bacillota</taxon>
        <taxon>Erysipelotrichia</taxon>
        <taxon>Erysipelotrichales</taxon>
        <taxon>Erysipelotrichaceae</taxon>
        <taxon>Stecheria</taxon>
    </lineage>
</organism>
<dbReference type="Gene3D" id="3.30.1370.100">
    <property type="entry name" value="MutL, C-terminal domain, regulatory subdomain"/>
    <property type="match status" value="1"/>
</dbReference>
<dbReference type="Gene3D" id="3.30.230.10">
    <property type="match status" value="1"/>
</dbReference>
<evidence type="ECO:0000313" key="8">
    <source>
        <dbReference type="EMBL" id="MSS58598.1"/>
    </source>
</evidence>
<dbReference type="CDD" id="cd16926">
    <property type="entry name" value="HATPase_MutL-MLH-PMS-like"/>
    <property type="match status" value="1"/>
</dbReference>
<dbReference type="Proteomes" id="UP000461880">
    <property type="component" value="Unassembled WGS sequence"/>
</dbReference>
<dbReference type="SMART" id="SM01340">
    <property type="entry name" value="DNA_mis_repair"/>
    <property type="match status" value="1"/>
</dbReference>
<dbReference type="Gene3D" id="3.30.1540.20">
    <property type="entry name" value="MutL, C-terminal domain, dimerisation subdomain"/>
    <property type="match status" value="1"/>
</dbReference>
<dbReference type="GO" id="GO:0016887">
    <property type="term" value="F:ATP hydrolysis activity"/>
    <property type="evidence" value="ECO:0007669"/>
    <property type="project" value="InterPro"/>
</dbReference>
<comment type="function">
    <text evidence="4">This protein is involved in the repair of mismatches in DNA. It is required for dam-dependent methyl-directed DNA mismatch repair. May act as a 'molecular matchmaker', a protein that promotes the formation of a stable complex between two or more DNA-binding proteins in an ATP-dependent manner without itself being part of a final effector complex.</text>
</comment>
<dbReference type="CDD" id="cd00782">
    <property type="entry name" value="MutL_Trans"/>
    <property type="match status" value="1"/>
</dbReference>
<feature type="domain" description="DNA mismatch repair protein S5" evidence="7">
    <location>
        <begin position="207"/>
        <end position="325"/>
    </location>
</feature>
<dbReference type="InterPro" id="IPR036890">
    <property type="entry name" value="HATPase_C_sf"/>
</dbReference>
<dbReference type="InterPro" id="IPR042121">
    <property type="entry name" value="MutL_C_regsub"/>
</dbReference>
<feature type="region of interest" description="Disordered" evidence="5">
    <location>
        <begin position="356"/>
        <end position="410"/>
    </location>
</feature>
<dbReference type="InterPro" id="IPR037198">
    <property type="entry name" value="MutL_C_sf"/>
</dbReference>
<dbReference type="InterPro" id="IPR020568">
    <property type="entry name" value="Ribosomal_Su5_D2-typ_SF"/>
</dbReference>
<dbReference type="InterPro" id="IPR014721">
    <property type="entry name" value="Ribsml_uS5_D2-typ_fold_subgr"/>
</dbReference>
<dbReference type="Pfam" id="PF13589">
    <property type="entry name" value="HATPase_c_3"/>
    <property type="match status" value="1"/>
</dbReference>
<dbReference type="InterPro" id="IPR014762">
    <property type="entry name" value="DNA_mismatch_repair_CS"/>
</dbReference>
<dbReference type="SUPFAM" id="SSF55874">
    <property type="entry name" value="ATPase domain of HSP90 chaperone/DNA topoisomerase II/histidine kinase"/>
    <property type="match status" value="1"/>
</dbReference>
<dbReference type="GO" id="GO:0005524">
    <property type="term" value="F:ATP binding"/>
    <property type="evidence" value="ECO:0007669"/>
    <property type="project" value="InterPro"/>
</dbReference>
<keyword evidence="8" id="KW-0378">Hydrolase</keyword>
<keyword evidence="2 4" id="KW-0227">DNA damage</keyword>
<comment type="caution">
    <text evidence="8">The sequence shown here is derived from an EMBL/GenBank/DDBJ whole genome shotgun (WGS) entry which is preliminary data.</text>
</comment>
<keyword evidence="8" id="KW-0255">Endonuclease</keyword>
<sequence>MGRIHQLDAQTANMIAAGEVVERPMGVVKELVENSIDAGSTRISVSAENGGIDRVTVSDNGCGMDSEDAVNCFGRHATSKIRGQNDLWDISTLGFRGEALPSIASVSKLTLVTSDGTDSTRVKMEYGELKSAEPYPSDQGTEISVEGLFYRTPARLKHLRSGAYENSLIQDIIMKFALSHPEIAFTFLSNGREAFRTSGSGDLQEVLYLCWGREAAEKAIPINMEDFDYKGSGYLVKPEVNRASRNFMQVFLNGRMVKTFRLYKSILDGYEAYLPQGRYPLAVVNISMDPHLLDVNVHPSKWEVRLSKENQLEYLIRDSVAETLSRQMLAPKVRRAQEAPAAAQMRMEFDAFQHAPAAVQKPAAPKPSAVSEPEEKKPESAEEKSLTAEPVKEIRKPIREETVQEPAGQYPERTFPEMTVIGQLHSSYILCSTEQGLAVIDQKAASQRIAYEKIERQIQNNETMQDLLVPLTLKTSDDVVQRLAELNAFAEDLRISFESFGPDTLLVRSIPAWMSGLEEEKVLYDVLDLFAEEEKAGIRRIAGKKIAELASTHAIHACRKLALAEMNQFLKDLSACANPYQSPSGHATFVIIEERDLAKEFR</sequence>
<dbReference type="InterPro" id="IPR038973">
    <property type="entry name" value="MutL/Mlh/Pms-like"/>
</dbReference>
<keyword evidence="8" id="KW-0540">Nuclease</keyword>
<dbReference type="SUPFAM" id="SSF54211">
    <property type="entry name" value="Ribosomal protein S5 domain 2-like"/>
    <property type="match status" value="1"/>
</dbReference>
<dbReference type="InterPro" id="IPR014790">
    <property type="entry name" value="MutL_C"/>
</dbReference>
<evidence type="ECO:0000256" key="4">
    <source>
        <dbReference type="HAMAP-Rule" id="MF_00149"/>
    </source>
</evidence>
<gene>
    <name evidence="4 8" type="primary">mutL</name>
    <name evidence="8" type="ORF">FYJ51_06730</name>
</gene>
<dbReference type="InterPro" id="IPR013507">
    <property type="entry name" value="DNA_mismatch_S5_2-like"/>
</dbReference>
<dbReference type="GO" id="GO:0006298">
    <property type="term" value="P:mismatch repair"/>
    <property type="evidence" value="ECO:0007669"/>
    <property type="project" value="UniProtKB-UniRule"/>
</dbReference>
<dbReference type="GO" id="GO:0004519">
    <property type="term" value="F:endonuclease activity"/>
    <property type="evidence" value="ECO:0007669"/>
    <property type="project" value="UniProtKB-KW"/>
</dbReference>
<dbReference type="PROSITE" id="PS00058">
    <property type="entry name" value="DNA_MISMATCH_REPAIR_1"/>
    <property type="match status" value="1"/>
</dbReference>
<feature type="domain" description="MutL C-terminal dimerisation" evidence="6">
    <location>
        <begin position="420"/>
        <end position="561"/>
    </location>
</feature>
<reference evidence="8 9" key="1">
    <citation type="submission" date="2019-08" db="EMBL/GenBank/DDBJ databases">
        <title>In-depth cultivation of the pig gut microbiome towards novel bacterial diversity and tailored functional studies.</title>
        <authorList>
            <person name="Wylensek D."/>
            <person name="Hitch T.C.A."/>
            <person name="Clavel T."/>
        </authorList>
    </citation>
    <scope>NUCLEOTIDE SEQUENCE [LARGE SCALE GENOMIC DNA]</scope>
    <source>
        <strain evidence="8 9">Oil+RF-744-GAM-WT-6</strain>
    </source>
</reference>
<dbReference type="InterPro" id="IPR042120">
    <property type="entry name" value="MutL_C_dimsub"/>
</dbReference>
<comment type="similarity">
    <text evidence="1 4">Belongs to the DNA mismatch repair MutL/HexB family.</text>
</comment>